<dbReference type="AlphaFoldDB" id="A0A143YND7"/>
<feature type="compositionally biased region" description="Low complexity" evidence="2">
    <location>
        <begin position="143"/>
        <end position="155"/>
    </location>
</feature>
<feature type="region of interest" description="Disordered" evidence="2">
    <location>
        <begin position="108"/>
        <end position="160"/>
    </location>
</feature>
<organism evidence="4 6">
    <name type="scientific">Trichococcus ilyis</name>
    <dbReference type="NCBI Taxonomy" id="640938"/>
    <lineage>
        <taxon>Bacteria</taxon>
        <taxon>Bacillati</taxon>
        <taxon>Bacillota</taxon>
        <taxon>Bacilli</taxon>
        <taxon>Lactobacillales</taxon>
        <taxon>Carnobacteriaceae</taxon>
        <taxon>Trichococcus</taxon>
    </lineage>
</organism>
<evidence type="ECO:0000313" key="5">
    <source>
        <dbReference type="EMBL" id="SEI99437.1"/>
    </source>
</evidence>
<dbReference type="InterPro" id="IPR036388">
    <property type="entry name" value="WH-like_DNA-bd_sf"/>
</dbReference>
<dbReference type="SUPFAM" id="SSF158499">
    <property type="entry name" value="DnaD domain-like"/>
    <property type="match status" value="1"/>
</dbReference>
<evidence type="ECO:0000259" key="3">
    <source>
        <dbReference type="Pfam" id="PF07261"/>
    </source>
</evidence>
<gene>
    <name evidence="5" type="ORF">SAMN05216375_10617</name>
    <name evidence="4" type="ORF">TR210_1167</name>
</gene>
<evidence type="ECO:0000313" key="7">
    <source>
        <dbReference type="Proteomes" id="UP000199280"/>
    </source>
</evidence>
<feature type="domain" description="DnaB/C C-terminal" evidence="3">
    <location>
        <begin position="195"/>
        <end position="253"/>
    </location>
</feature>
<keyword evidence="7" id="KW-1185">Reference proteome</keyword>
<accession>A0A143YND7</accession>
<proteinExistence type="inferred from homology"/>
<dbReference type="RefSeq" id="WP_084253854.1">
    <property type="nucleotide sequence ID" value="NZ_FJNB01000007.1"/>
</dbReference>
<evidence type="ECO:0000313" key="6">
    <source>
        <dbReference type="Proteomes" id="UP000076878"/>
    </source>
</evidence>
<evidence type="ECO:0000313" key="4">
    <source>
        <dbReference type="EMBL" id="CZQ93876.1"/>
    </source>
</evidence>
<comment type="similarity">
    <text evidence="1">Belongs to the DnaB/DnaD family.</text>
</comment>
<sequence>MTDVTNEIDIYCMGYGTIAKFVMRDTELTIEAKAIYSYIASYAGAGDTAYPSVELMCHDLNIGKERFHKHRKCLIEKGYIVIEKHATPEGKFTNNLYVLNKKLTRDQTKPTKKATELAKPLPDFEAMGDQPADPSDMAKHTANKNSVTNNNQKNNSFEEDEDDIELNITAKNQKNDFNYWREKWIAHFGTQTPYTAHIHEGLQQWARYFGDEEILSYAFMRAGRYGAKSYAYLDNILRNWWDDGLRTADAIYDRDIALGY</sequence>
<dbReference type="OrthoDB" id="3199595at2"/>
<evidence type="ECO:0000256" key="1">
    <source>
        <dbReference type="ARBA" id="ARBA00093462"/>
    </source>
</evidence>
<dbReference type="Gene3D" id="1.10.10.10">
    <property type="entry name" value="Winged helix-like DNA-binding domain superfamily/Winged helix DNA-binding domain"/>
    <property type="match status" value="1"/>
</dbReference>
<name>A0A143YND7_9LACT</name>
<dbReference type="EMBL" id="FJNB01000007">
    <property type="protein sequence ID" value="CZQ93876.1"/>
    <property type="molecule type" value="Genomic_DNA"/>
</dbReference>
<dbReference type="EMBL" id="FNYT01000006">
    <property type="protein sequence ID" value="SEI99437.1"/>
    <property type="molecule type" value="Genomic_DNA"/>
</dbReference>
<evidence type="ECO:0000256" key="2">
    <source>
        <dbReference type="SAM" id="MobiDB-lite"/>
    </source>
</evidence>
<dbReference type="Proteomes" id="UP000076878">
    <property type="component" value="Unassembled WGS sequence"/>
</dbReference>
<dbReference type="InterPro" id="IPR034829">
    <property type="entry name" value="DnaD-like_sf"/>
</dbReference>
<reference evidence="5 7" key="2">
    <citation type="submission" date="2016-10" db="EMBL/GenBank/DDBJ databases">
        <authorList>
            <person name="Varghese N."/>
            <person name="Submissions S."/>
        </authorList>
    </citation>
    <scope>NUCLEOTIDE SEQUENCE [LARGE SCALE GENOMIC DNA]</scope>
    <source>
        <strain evidence="5 7">DSM 22150</strain>
    </source>
</reference>
<protein>
    <submittedName>
        <fullName evidence="5">DnaD and phage-associated domain-containing protein</fullName>
    </submittedName>
    <submittedName>
        <fullName evidence="4">Replication initiation and membrane attachment</fullName>
    </submittedName>
</protein>
<dbReference type="Pfam" id="PF07261">
    <property type="entry name" value="DnaB_2"/>
    <property type="match status" value="1"/>
</dbReference>
<dbReference type="NCBIfam" id="TIGR01446">
    <property type="entry name" value="DnaD_dom"/>
    <property type="match status" value="1"/>
</dbReference>
<dbReference type="InterPro" id="IPR006343">
    <property type="entry name" value="DnaB/C_C"/>
</dbReference>
<dbReference type="Pfam" id="PF13730">
    <property type="entry name" value="HTH_36"/>
    <property type="match status" value="1"/>
</dbReference>
<reference evidence="4 6" key="1">
    <citation type="submission" date="2016-02" db="EMBL/GenBank/DDBJ databases">
        <authorList>
            <person name="Wen L."/>
            <person name="He K."/>
            <person name="Yang H."/>
        </authorList>
    </citation>
    <scope>NUCLEOTIDE SEQUENCE [LARGE SCALE GENOMIC DNA]</scope>
    <source>
        <strain evidence="4">Trichococcus_R210</strain>
    </source>
</reference>
<dbReference type="Gene3D" id="1.10.10.630">
    <property type="entry name" value="DnaD domain-like"/>
    <property type="match status" value="1"/>
</dbReference>
<dbReference type="Proteomes" id="UP000199280">
    <property type="component" value="Unassembled WGS sequence"/>
</dbReference>